<comment type="caution">
    <text evidence="1">The sequence shown here is derived from an EMBL/GenBank/DDBJ whole genome shotgun (WGS) entry which is preliminary data.</text>
</comment>
<evidence type="ECO:0000313" key="1">
    <source>
        <dbReference type="EMBL" id="ETD24961.1"/>
    </source>
</evidence>
<dbReference type="Proteomes" id="UP000018731">
    <property type="component" value="Unassembled WGS sequence"/>
</dbReference>
<dbReference type="HOGENOM" id="CLU_917552_0_0_7"/>
<evidence type="ECO:0000313" key="2">
    <source>
        <dbReference type="Proteomes" id="UP000018731"/>
    </source>
</evidence>
<dbReference type="EMBL" id="AZJI01000001">
    <property type="protein sequence ID" value="ETD24961.1"/>
    <property type="molecule type" value="Genomic_DNA"/>
</dbReference>
<proteinExistence type="predicted"/>
<dbReference type="AlphaFoldDB" id="V8CE25"/>
<name>V8CE25_9HELI</name>
<organism evidence="1 2">
    <name type="scientific">Helicobacter macacae MIT 99-5501</name>
    <dbReference type="NCBI Taxonomy" id="1357400"/>
    <lineage>
        <taxon>Bacteria</taxon>
        <taxon>Pseudomonadati</taxon>
        <taxon>Campylobacterota</taxon>
        <taxon>Epsilonproteobacteria</taxon>
        <taxon>Campylobacterales</taxon>
        <taxon>Helicobacteraceae</taxon>
        <taxon>Helicobacter</taxon>
    </lineage>
</organism>
<gene>
    <name evidence="1" type="ORF">HMPREF2086_00295</name>
</gene>
<keyword evidence="2" id="KW-1185">Reference proteome</keyword>
<dbReference type="RefSeq" id="WP_023926963.1">
    <property type="nucleotide sequence ID" value="NZ_KI669454.1"/>
</dbReference>
<protein>
    <submittedName>
        <fullName evidence="1">Uncharacterized protein</fullName>
    </submittedName>
</protein>
<reference evidence="1 2" key="1">
    <citation type="journal article" date="2014" name="Genome Announc.">
        <title>Draft genome sequences of six enterohepatic helicobacter species isolated from humans and one from rhesus macaques.</title>
        <authorList>
            <person name="Shen Z."/>
            <person name="Sheh A."/>
            <person name="Young S.K."/>
            <person name="Abouelliel A."/>
            <person name="Ward D.V."/>
            <person name="Earl A.M."/>
            <person name="Fox J.G."/>
        </authorList>
    </citation>
    <scope>NUCLEOTIDE SEQUENCE [LARGE SCALE GENOMIC DNA]</scope>
    <source>
        <strain evidence="1 2">MIT 99-5501</strain>
    </source>
</reference>
<dbReference type="PROSITE" id="PS51257">
    <property type="entry name" value="PROKAR_LIPOPROTEIN"/>
    <property type="match status" value="1"/>
</dbReference>
<dbReference type="PATRIC" id="fig|1357400.3.peg.410"/>
<dbReference type="OrthoDB" id="5329964at2"/>
<sequence length="303" mass="32397">MSSIKLRNIQKLVLGLVAFVACVWGLAGVLASTANAQKTLESGARTGFIGRVGIGGEYLNHKAGASRLDGLIMSINGTLGWNWRDVGKLEFSGRFGTGTNNIYGAYPIGATQIGAQPLSSLKFRTAVVMHLAYGVKGGFNPLSIAKIYQYPLFINIGLEGNTLDQVATYSPYYTVLGGNMYFLELDGGIVLNQKWGLEYLGRFYIGDGGANIGYLSQGTKTLSSSTNVYGLKFALGFTYKLGKNAYFFGRFNFDYQKMSAGKTHSFGIANDASGNGLNPGASANVRYPASDTIFSGVQFGFGI</sequence>
<accession>V8CE25</accession>